<dbReference type="InterPro" id="IPR002018">
    <property type="entry name" value="CarbesteraseB"/>
</dbReference>
<dbReference type="PANTHER" id="PTHR43142">
    <property type="entry name" value="CARBOXYLIC ESTER HYDROLASE"/>
    <property type="match status" value="1"/>
</dbReference>
<keyword evidence="5" id="KW-1185">Reference proteome</keyword>
<dbReference type="AlphaFoldDB" id="A0AA41XEC2"/>
<dbReference type="EMBL" id="JANLCK010000006">
    <property type="protein sequence ID" value="MCS5726624.1"/>
    <property type="molecule type" value="Genomic_DNA"/>
</dbReference>
<protein>
    <submittedName>
        <fullName evidence="4">Carboxylesterase family protein</fullName>
    </submittedName>
</protein>
<dbReference type="Gene3D" id="3.40.50.1820">
    <property type="entry name" value="alpha/beta hydrolase"/>
    <property type="match status" value="1"/>
</dbReference>
<feature type="domain" description="Carboxylesterase type B" evidence="3">
    <location>
        <begin position="8"/>
        <end position="192"/>
    </location>
</feature>
<organism evidence="4 5">
    <name type="scientific">Herbiconiux oxytropis</name>
    <dbReference type="NCBI Taxonomy" id="2970915"/>
    <lineage>
        <taxon>Bacteria</taxon>
        <taxon>Bacillati</taxon>
        <taxon>Actinomycetota</taxon>
        <taxon>Actinomycetes</taxon>
        <taxon>Micrococcales</taxon>
        <taxon>Microbacteriaceae</taxon>
        <taxon>Herbiconiux</taxon>
    </lineage>
</organism>
<evidence type="ECO:0000313" key="5">
    <source>
        <dbReference type="Proteomes" id="UP001165587"/>
    </source>
</evidence>
<comment type="caution">
    <text evidence="4">The sequence shown here is derived from an EMBL/GenBank/DDBJ whole genome shotgun (WGS) entry which is preliminary data.</text>
</comment>
<evidence type="ECO:0000313" key="4">
    <source>
        <dbReference type="EMBL" id="MCS5726624.1"/>
    </source>
</evidence>
<evidence type="ECO:0000259" key="3">
    <source>
        <dbReference type="Pfam" id="PF00135"/>
    </source>
</evidence>
<evidence type="ECO:0000256" key="1">
    <source>
        <dbReference type="ARBA" id="ARBA00005964"/>
    </source>
</evidence>
<name>A0AA41XEC2_9MICO</name>
<dbReference type="GO" id="GO:0016787">
    <property type="term" value="F:hydrolase activity"/>
    <property type="evidence" value="ECO:0007669"/>
    <property type="project" value="UniProtKB-KW"/>
</dbReference>
<dbReference type="PANTHER" id="PTHR43142:SF1">
    <property type="entry name" value="CARBOXYLIC ESTER HYDROLASE"/>
    <property type="match status" value="1"/>
</dbReference>
<keyword evidence="2" id="KW-0378">Hydrolase</keyword>
<proteinExistence type="inferred from homology"/>
<dbReference type="Proteomes" id="UP001165587">
    <property type="component" value="Unassembled WGS sequence"/>
</dbReference>
<comment type="similarity">
    <text evidence="1">Belongs to the type-B carboxylesterase/lipase family.</text>
</comment>
<dbReference type="SUPFAM" id="SSF53474">
    <property type="entry name" value="alpha/beta-Hydrolases"/>
    <property type="match status" value="1"/>
</dbReference>
<accession>A0AA41XEC2</accession>
<reference evidence="4" key="1">
    <citation type="submission" date="2022-08" db="EMBL/GenBank/DDBJ databases">
        <authorList>
            <person name="Deng Y."/>
            <person name="Han X.-F."/>
            <person name="Zhang Y.-Q."/>
        </authorList>
    </citation>
    <scope>NUCLEOTIDE SEQUENCE</scope>
    <source>
        <strain evidence="4">CPCC 203407</strain>
    </source>
</reference>
<gene>
    <name evidence="4" type="ORF">N1028_12050</name>
</gene>
<dbReference type="RefSeq" id="WP_259529242.1">
    <property type="nucleotide sequence ID" value="NZ_JANLCK010000006.1"/>
</dbReference>
<dbReference type="Pfam" id="PF00135">
    <property type="entry name" value="COesterase"/>
    <property type="match status" value="1"/>
</dbReference>
<dbReference type="InterPro" id="IPR029058">
    <property type="entry name" value="AB_hydrolase_fold"/>
</dbReference>
<evidence type="ECO:0000256" key="2">
    <source>
        <dbReference type="ARBA" id="ARBA00022801"/>
    </source>
</evidence>
<sequence>MNRIVASLGLRYAELAGGERFAAPVRARGQLGVRRLVDVPVFPQLPSRLSAAMGTELERNPQSEDAFHLNVWAPEGARDLPVLVYLHGGAWATGGGSAAWYDGSVLAARGIVVVTVNYRVGPLAHLQPDDTEVLHNRPVEDLLLALDWVQENISSYGGDPLEVTVAGHSAGGWYGHALSVHPAARGLLRRVAHLSMGTEPGRSPELARAITARVQELTGDASLQRVPLGELLAAGRAALAFDRPLGELPRSYLPAEGEFAAPDLFDPQVAAATCHADAVYIRTTADETGIFGFADPVDRAVTDAQVDRLAGEWGAPPPAGGTPYERLVSLTTWRHFSGFAVALAAAHAALGRPVQLERFEERSPLEGLGAAHCFDLPFQFGNRPLWGDAPMLRDVHPVRFAEVSAHWVTNLADFVSGHPVPKKSIPH</sequence>